<proteinExistence type="predicted"/>
<accession>A0A016TY32</accession>
<feature type="compositionally biased region" description="Low complexity" evidence="1">
    <location>
        <begin position="10"/>
        <end position="25"/>
    </location>
</feature>
<comment type="caution">
    <text evidence="2">The sequence shown here is derived from an EMBL/GenBank/DDBJ whole genome shotgun (WGS) entry which is preliminary data.</text>
</comment>
<organism evidence="2 3">
    <name type="scientific">Ancylostoma ceylanicum</name>
    <dbReference type="NCBI Taxonomy" id="53326"/>
    <lineage>
        <taxon>Eukaryota</taxon>
        <taxon>Metazoa</taxon>
        <taxon>Ecdysozoa</taxon>
        <taxon>Nematoda</taxon>
        <taxon>Chromadorea</taxon>
        <taxon>Rhabditida</taxon>
        <taxon>Rhabditina</taxon>
        <taxon>Rhabditomorpha</taxon>
        <taxon>Strongyloidea</taxon>
        <taxon>Ancylostomatidae</taxon>
        <taxon>Ancylostomatinae</taxon>
        <taxon>Ancylostoma</taxon>
    </lineage>
</organism>
<name>A0A016TY32_9BILA</name>
<reference evidence="3" key="1">
    <citation type="journal article" date="2015" name="Nat. Genet.">
        <title>The genome and transcriptome of the zoonotic hookworm Ancylostoma ceylanicum identify infection-specific gene families.</title>
        <authorList>
            <person name="Schwarz E.M."/>
            <person name="Hu Y."/>
            <person name="Antoshechkin I."/>
            <person name="Miller M.M."/>
            <person name="Sternberg P.W."/>
            <person name="Aroian R.V."/>
        </authorList>
    </citation>
    <scope>NUCLEOTIDE SEQUENCE</scope>
    <source>
        <strain evidence="3">HY135</strain>
    </source>
</reference>
<dbReference type="Proteomes" id="UP000024635">
    <property type="component" value="Unassembled WGS sequence"/>
</dbReference>
<feature type="region of interest" description="Disordered" evidence="1">
    <location>
        <begin position="1"/>
        <end position="51"/>
    </location>
</feature>
<dbReference type="EMBL" id="JARK01001407">
    <property type="protein sequence ID" value="EYC07268.1"/>
    <property type="molecule type" value="Genomic_DNA"/>
</dbReference>
<keyword evidence="3" id="KW-1185">Reference proteome</keyword>
<protein>
    <submittedName>
        <fullName evidence="2">Uncharacterized protein</fullName>
    </submittedName>
</protein>
<evidence type="ECO:0000313" key="3">
    <source>
        <dbReference type="Proteomes" id="UP000024635"/>
    </source>
</evidence>
<evidence type="ECO:0000256" key="1">
    <source>
        <dbReference type="SAM" id="MobiDB-lite"/>
    </source>
</evidence>
<sequence length="100" mass="11334">MRFNRENERTPSANRSTRRTAAAAVGRRRDDIMASSGRQHGTGSAIRATTPRQRSHVAVIFRYPFNTDLSRSMTHSREAFLVWDGFTSRGSFCAHHLRLG</sequence>
<evidence type="ECO:0000313" key="2">
    <source>
        <dbReference type="EMBL" id="EYC07268.1"/>
    </source>
</evidence>
<dbReference type="AlphaFoldDB" id="A0A016TY32"/>
<gene>
    <name evidence="2" type="primary">Acey_s0071.g559</name>
    <name evidence="2" type="ORF">Y032_0071g559</name>
</gene>